<dbReference type="SUPFAM" id="SSF49785">
    <property type="entry name" value="Galactose-binding domain-like"/>
    <property type="match status" value="1"/>
</dbReference>
<organism evidence="4 5">
    <name type="scientific">Rubritalea halochordaticola</name>
    <dbReference type="NCBI Taxonomy" id="714537"/>
    <lineage>
        <taxon>Bacteria</taxon>
        <taxon>Pseudomonadati</taxon>
        <taxon>Verrucomicrobiota</taxon>
        <taxon>Verrucomicrobiia</taxon>
        <taxon>Verrucomicrobiales</taxon>
        <taxon>Rubritaleaceae</taxon>
        <taxon>Rubritalea</taxon>
    </lineage>
</organism>
<dbReference type="SMART" id="SM00776">
    <property type="entry name" value="NPCBM"/>
    <property type="match status" value="1"/>
</dbReference>
<evidence type="ECO:0000259" key="3">
    <source>
        <dbReference type="SMART" id="SM00776"/>
    </source>
</evidence>
<dbReference type="InterPro" id="IPR038637">
    <property type="entry name" value="NPCBM_sf"/>
</dbReference>
<gene>
    <name evidence="4" type="ORF">Rhal01_02944</name>
</gene>
<keyword evidence="5" id="KW-1185">Reference proteome</keyword>
<sequence length="644" mass="70625">MKFSVLSPLVCASTAAATLLLINCNKNDQSSQPEKESSATEAELVDSEAQPEPKPVDPATLPPAARDIAIKVPQALKILEAYHGKRPEKTIERKLHIVYWTPADRDPAPAYQERLQKILEHIQNFYADEMESLGFGRQTVNLDYDPEGKMRIHVVRGEKPYAEYNVQSGGQIRKDCVPVLKEAGIDADKETIVIFCNMANWNEKHRTIRQNSPYYASGTSVKGTAWQVDSEILNLDDLTEKGKFVRDGQYGKKSLGQYNSIFIGGIAHELGHALSLPHNRETADQKKEFGTALMGNGNFTYGEELRGESLGSFLNLGHGLKLAAHPMFNGSAKGFGEIAKREVTNVKIENHGKSFTVSGNVKSDIPVHAVLGYMDPTGGGDYNSHMTVSIPDENGDFSLECKELVPGKTGRLNITFLHANGDASSFAGPNDKYYHPYSVDKEGNVDLTLALMKLELTDFFAAVNKGTASMDMLPADASPEMREIAQRLVNAKNQSRPLPAPAALPESTKEVVLTDTKYESIKVGYGRPVFDKVPSENPMLVAAERAFSTGLFAHAESRVVYTLGGKWNRLSGFASMANGSWGTAAFVIKGDGKVLWKSGNTKSDQLRNFDLNVEGVQTLELITEDGGNGISSDWSTWFDVKLKR</sequence>
<comment type="caution">
    <text evidence="4">The sequence shown here is derived from an EMBL/GenBank/DDBJ whole genome shotgun (WGS) entry which is preliminary data.</text>
</comment>
<dbReference type="InterPro" id="IPR013222">
    <property type="entry name" value="Glyco_hyd_98_carb-bd"/>
</dbReference>
<dbReference type="Gene3D" id="2.60.120.1060">
    <property type="entry name" value="NPCBM/NEW2 domain"/>
    <property type="match status" value="1"/>
</dbReference>
<proteinExistence type="predicted"/>
<feature type="region of interest" description="Disordered" evidence="1">
    <location>
        <begin position="27"/>
        <end position="59"/>
    </location>
</feature>
<accession>A0ABP9V5B3</accession>
<dbReference type="Proteomes" id="UP001424741">
    <property type="component" value="Unassembled WGS sequence"/>
</dbReference>
<feature type="signal peptide" evidence="2">
    <location>
        <begin position="1"/>
        <end position="17"/>
    </location>
</feature>
<keyword evidence="2" id="KW-0732">Signal</keyword>
<evidence type="ECO:0000313" key="5">
    <source>
        <dbReference type="Proteomes" id="UP001424741"/>
    </source>
</evidence>
<reference evidence="4 5" key="1">
    <citation type="submission" date="2024-02" db="EMBL/GenBank/DDBJ databases">
        <title>Rubritalea halochordaticola NBRC 107102.</title>
        <authorList>
            <person name="Ichikawa N."/>
            <person name="Katano-Makiyama Y."/>
            <person name="Hidaka K."/>
        </authorList>
    </citation>
    <scope>NUCLEOTIDE SEQUENCE [LARGE SCALE GENOMIC DNA]</scope>
    <source>
        <strain evidence="4 5">NBRC 107102</strain>
    </source>
</reference>
<dbReference type="EMBL" id="BAABRL010000009">
    <property type="protein sequence ID" value="GAA5496759.1"/>
    <property type="molecule type" value="Genomic_DNA"/>
</dbReference>
<evidence type="ECO:0000256" key="1">
    <source>
        <dbReference type="SAM" id="MobiDB-lite"/>
    </source>
</evidence>
<dbReference type="Pfam" id="PF08305">
    <property type="entry name" value="NPCBM"/>
    <property type="match status" value="1"/>
</dbReference>
<feature type="chain" id="PRO_5046376235" description="Glycosyl hydrolase family 98 putative carbohydrate-binding module domain-containing protein" evidence="2">
    <location>
        <begin position="18"/>
        <end position="644"/>
    </location>
</feature>
<dbReference type="InterPro" id="IPR008979">
    <property type="entry name" value="Galactose-bd-like_sf"/>
</dbReference>
<name>A0ABP9V5B3_9BACT</name>
<dbReference type="RefSeq" id="WP_346189379.1">
    <property type="nucleotide sequence ID" value="NZ_BAABRL010000009.1"/>
</dbReference>
<feature type="domain" description="Glycosyl hydrolase family 98 putative carbohydrate-binding module" evidence="3">
    <location>
        <begin position="507"/>
        <end position="644"/>
    </location>
</feature>
<evidence type="ECO:0000313" key="4">
    <source>
        <dbReference type="EMBL" id="GAA5496759.1"/>
    </source>
</evidence>
<protein>
    <recommendedName>
        <fullName evidence="3">Glycosyl hydrolase family 98 putative carbohydrate-binding module domain-containing protein</fullName>
    </recommendedName>
</protein>
<evidence type="ECO:0000256" key="2">
    <source>
        <dbReference type="SAM" id="SignalP"/>
    </source>
</evidence>